<name>A0A5C0UHE3_9PROT</name>
<dbReference type="KEGG" id="nabu:FZC36_00790"/>
<evidence type="ECO:0000313" key="2">
    <source>
        <dbReference type="Proteomes" id="UP000324924"/>
    </source>
</evidence>
<accession>A0A5C0UHE3</accession>
<dbReference type="Proteomes" id="UP000324924">
    <property type="component" value="Chromosome"/>
</dbReference>
<proteinExistence type="predicted"/>
<dbReference type="AlphaFoldDB" id="A0A5C0UHE3"/>
<keyword evidence="2" id="KW-1185">Reference proteome</keyword>
<dbReference type="RefSeq" id="WP_148972096.1">
    <property type="nucleotide sequence ID" value="NZ_CP043314.1"/>
</dbReference>
<evidence type="ECO:0000313" key="1">
    <source>
        <dbReference type="EMBL" id="QEK38973.1"/>
    </source>
</evidence>
<gene>
    <name evidence="1" type="ORF">FZC36_00790</name>
</gene>
<organism evidence="1 2">
    <name type="scientific">Candidatus Nesciobacter abundans</name>
    <dbReference type="NCBI Taxonomy" id="2601668"/>
    <lineage>
        <taxon>Bacteria</taxon>
        <taxon>Pseudomonadati</taxon>
        <taxon>Pseudomonadota</taxon>
        <taxon>Alphaproteobacteria</taxon>
        <taxon>Holosporales</taxon>
        <taxon>Holosporaceae</taxon>
        <taxon>Candidatus Nesciobacter</taxon>
    </lineage>
</organism>
<sequence>MYNINMREIYVPIWEKDLLGSKTSSLENKICTENITINQISHKAETKTESCIIWTPEIETNIPPTQFIDQVFPESNKAQNTNSAFLISFFAIGRRLFFPDKEIINSSFIDLCQGRRVRIYYSIKLNDKANNNIYYTYEWFVMKRLTPTEKDYVKSELCNKNYKHFLKDSGNHLIIKSGVNKNYKNMLYNHGCL</sequence>
<dbReference type="EMBL" id="CP043314">
    <property type="protein sequence ID" value="QEK38973.1"/>
    <property type="molecule type" value="Genomic_DNA"/>
</dbReference>
<protein>
    <submittedName>
        <fullName evidence="1">Uncharacterized protein</fullName>
    </submittedName>
</protein>
<reference evidence="1 2" key="1">
    <citation type="submission" date="2019-08" db="EMBL/GenBank/DDBJ databases">
        <title>Highly reduced genomes of protist endosymbionts show evolutionary convergence.</title>
        <authorList>
            <person name="George E."/>
            <person name="Husnik F."/>
            <person name="Tashyreva D."/>
            <person name="Prokopchuk G."/>
            <person name="Horak A."/>
            <person name="Kwong W.K."/>
            <person name="Lukes J."/>
            <person name="Keeling P.J."/>
        </authorList>
    </citation>
    <scope>NUCLEOTIDE SEQUENCE [LARGE SCALE GENOMIC DNA]</scope>
    <source>
        <strain evidence="1">1604HC</strain>
    </source>
</reference>